<accession>A0A1H0GRV5</accession>
<gene>
    <name evidence="3" type="ORF">SAMN05192530_103284</name>
</gene>
<name>A0A1H0GRV5_9HYPH</name>
<evidence type="ECO:0000256" key="2">
    <source>
        <dbReference type="SAM" id="MobiDB-lite"/>
    </source>
</evidence>
<dbReference type="EMBL" id="FNIT01000003">
    <property type="protein sequence ID" value="SDO09569.1"/>
    <property type="molecule type" value="Genomic_DNA"/>
</dbReference>
<organism evidence="3 4">
    <name type="scientific">Aureimonas jatrophae</name>
    <dbReference type="NCBI Taxonomy" id="1166073"/>
    <lineage>
        <taxon>Bacteria</taxon>
        <taxon>Pseudomonadati</taxon>
        <taxon>Pseudomonadota</taxon>
        <taxon>Alphaproteobacteria</taxon>
        <taxon>Hyphomicrobiales</taxon>
        <taxon>Aurantimonadaceae</taxon>
        <taxon>Aureimonas</taxon>
    </lineage>
</organism>
<protein>
    <submittedName>
        <fullName evidence="3">Uncharacterized protein</fullName>
    </submittedName>
</protein>
<evidence type="ECO:0000313" key="3">
    <source>
        <dbReference type="EMBL" id="SDO09569.1"/>
    </source>
</evidence>
<keyword evidence="1" id="KW-0175">Coiled coil</keyword>
<dbReference type="AlphaFoldDB" id="A0A1H0GRV5"/>
<proteinExistence type="predicted"/>
<dbReference type="Proteomes" id="UP000198793">
    <property type="component" value="Unassembled WGS sequence"/>
</dbReference>
<sequence>MSAVLQHSADVLPIDPEGAPDRSGAQPKTSDMDGIIGSEMMRSLEDSVKSMVEKEVAGSALALSLPHIATNASDWNTTLSMVERAAATIRTYEKRYVQLEKQSRSLADRAAEDHHRMQTHLRSLEERLKQAEARAIKAETAARDAEYEEWEAETRAKKAEQRAAEAEARATQAEAYLRRVHELLSGV</sequence>
<evidence type="ECO:0000256" key="1">
    <source>
        <dbReference type="SAM" id="Coils"/>
    </source>
</evidence>
<feature type="coiled-coil region" evidence="1">
    <location>
        <begin position="82"/>
        <end position="176"/>
    </location>
</feature>
<feature type="region of interest" description="Disordered" evidence="2">
    <location>
        <begin position="1"/>
        <end position="35"/>
    </location>
</feature>
<dbReference type="STRING" id="1166073.SAMN05192530_103284"/>
<keyword evidence="4" id="KW-1185">Reference proteome</keyword>
<reference evidence="3 4" key="1">
    <citation type="submission" date="2016-10" db="EMBL/GenBank/DDBJ databases">
        <authorList>
            <person name="de Groot N.N."/>
        </authorList>
    </citation>
    <scope>NUCLEOTIDE SEQUENCE [LARGE SCALE GENOMIC DNA]</scope>
    <source>
        <strain evidence="4">L7-484,KACC 16230,DSM 25025</strain>
    </source>
</reference>
<evidence type="ECO:0000313" key="4">
    <source>
        <dbReference type="Proteomes" id="UP000198793"/>
    </source>
</evidence>